<name>A0A0G4FD70_9ALVE</name>
<evidence type="ECO:0000313" key="2">
    <source>
        <dbReference type="EMBL" id="CEM11107.1"/>
    </source>
</evidence>
<protein>
    <submittedName>
        <fullName evidence="2">Uncharacterized protein</fullName>
    </submittedName>
</protein>
<dbReference type="Gene3D" id="1.25.40.20">
    <property type="entry name" value="Ankyrin repeat-containing domain"/>
    <property type="match status" value="1"/>
</dbReference>
<accession>A0A0G4FD70</accession>
<organism evidence="2">
    <name type="scientific">Chromera velia CCMP2878</name>
    <dbReference type="NCBI Taxonomy" id="1169474"/>
    <lineage>
        <taxon>Eukaryota</taxon>
        <taxon>Sar</taxon>
        <taxon>Alveolata</taxon>
        <taxon>Colpodellida</taxon>
        <taxon>Chromeraceae</taxon>
        <taxon>Chromera</taxon>
    </lineage>
</organism>
<dbReference type="InterPro" id="IPR036770">
    <property type="entry name" value="Ankyrin_rpt-contain_sf"/>
</dbReference>
<feature type="region of interest" description="Disordered" evidence="1">
    <location>
        <begin position="324"/>
        <end position="381"/>
    </location>
</feature>
<reference evidence="2" key="1">
    <citation type="submission" date="2014-11" db="EMBL/GenBank/DDBJ databases">
        <authorList>
            <person name="Otto D Thomas"/>
            <person name="Naeem Raeece"/>
        </authorList>
    </citation>
    <scope>NUCLEOTIDE SEQUENCE</scope>
</reference>
<evidence type="ECO:0000256" key="1">
    <source>
        <dbReference type="SAM" id="MobiDB-lite"/>
    </source>
</evidence>
<feature type="compositionally biased region" description="Acidic residues" evidence="1">
    <location>
        <begin position="353"/>
        <end position="381"/>
    </location>
</feature>
<dbReference type="SUPFAM" id="SSF48403">
    <property type="entry name" value="Ankyrin repeat"/>
    <property type="match status" value="1"/>
</dbReference>
<sequence>MPGRMSPELSEAAQEGDWGLVNELVANDPSFDQTAMDAKGMLLPHYAAMQNEVAVLRVMKERGLDLRVKNFKNRTPLKHAEAIQAAIERAKLRRQHRREAAREAAGGEGTSLERTVGDGHGDGGDGEEEEETPTCQDAIDFLLENAYTPAERLYGKSADFDMLKEEWEKLGDEEACKQIAMSEIMAFGPTYLNHCVKENRFAEVQFMADRGADLLSLDRDGVNVFAHLDLDEFVLRDGEDWEDCEEADEEILLDEETAEDTAGGGDLERARREASDGLVLVLLRDSQKLGVNLATVTDSRGESLAFRAATWSLTGAGVLQFLHTPTEEGGGGLDPNARNSKGKTALEVLEQTVLEEGEDSSSEEEDEEGESDNGWDEEPPM</sequence>
<dbReference type="EMBL" id="CDMZ01000292">
    <property type="protein sequence ID" value="CEM11107.1"/>
    <property type="molecule type" value="Genomic_DNA"/>
</dbReference>
<dbReference type="AlphaFoldDB" id="A0A0G4FD70"/>
<dbReference type="VEuPathDB" id="CryptoDB:Cvel_16425"/>
<proteinExistence type="predicted"/>
<gene>
    <name evidence="2" type="ORF">Cvel_16425</name>
</gene>
<feature type="region of interest" description="Disordered" evidence="1">
    <location>
        <begin position="93"/>
        <end position="133"/>
    </location>
</feature>